<sequence>MRLVKKKPLLEEDLSLIQVMESKEEVEGEQEKFQESLQEIQEPHSDEEETDKKRRNSRSQRLISSKTSKDSIEESRVEKQSIVFVDEVEEMVKRLMEERNKEF</sequence>
<accession>A0A2K1IJ35</accession>
<dbReference type="InParanoid" id="A0A2K1IJ35"/>
<evidence type="ECO:0000313" key="4">
    <source>
        <dbReference type="Proteomes" id="UP000006727"/>
    </source>
</evidence>
<organism evidence="2">
    <name type="scientific">Physcomitrium patens</name>
    <name type="common">Spreading-leaved earth moss</name>
    <name type="synonym">Physcomitrella patens</name>
    <dbReference type="NCBI Taxonomy" id="3218"/>
    <lineage>
        <taxon>Eukaryota</taxon>
        <taxon>Viridiplantae</taxon>
        <taxon>Streptophyta</taxon>
        <taxon>Embryophyta</taxon>
        <taxon>Bryophyta</taxon>
        <taxon>Bryophytina</taxon>
        <taxon>Bryopsida</taxon>
        <taxon>Funariidae</taxon>
        <taxon>Funariales</taxon>
        <taxon>Funariaceae</taxon>
        <taxon>Physcomitrium</taxon>
    </lineage>
</organism>
<feature type="compositionally biased region" description="Basic and acidic residues" evidence="1">
    <location>
        <begin position="67"/>
        <end position="77"/>
    </location>
</feature>
<proteinExistence type="predicted"/>
<evidence type="ECO:0000313" key="3">
    <source>
        <dbReference type="EnsemblPlants" id="PAC:32950883.CDS.1"/>
    </source>
</evidence>
<feature type="region of interest" description="Disordered" evidence="1">
    <location>
        <begin position="22"/>
        <end position="77"/>
    </location>
</feature>
<feature type="compositionally biased region" description="Basic and acidic residues" evidence="1">
    <location>
        <begin position="22"/>
        <end position="34"/>
    </location>
</feature>
<dbReference type="Proteomes" id="UP000006727">
    <property type="component" value="Chromosome 23"/>
</dbReference>
<keyword evidence="4" id="KW-1185">Reference proteome</keyword>
<reference evidence="2 4" key="2">
    <citation type="journal article" date="2018" name="Plant J.">
        <title>The Physcomitrella patens chromosome-scale assembly reveals moss genome structure and evolution.</title>
        <authorList>
            <person name="Lang D."/>
            <person name="Ullrich K.K."/>
            <person name="Murat F."/>
            <person name="Fuchs J."/>
            <person name="Jenkins J."/>
            <person name="Haas F.B."/>
            <person name="Piednoel M."/>
            <person name="Gundlach H."/>
            <person name="Van Bel M."/>
            <person name="Meyberg R."/>
            <person name="Vives C."/>
            <person name="Morata J."/>
            <person name="Symeonidi A."/>
            <person name="Hiss M."/>
            <person name="Muchero W."/>
            <person name="Kamisugi Y."/>
            <person name="Saleh O."/>
            <person name="Blanc G."/>
            <person name="Decker E.L."/>
            <person name="van Gessel N."/>
            <person name="Grimwood J."/>
            <person name="Hayes R.D."/>
            <person name="Graham S.W."/>
            <person name="Gunter L.E."/>
            <person name="McDaniel S.F."/>
            <person name="Hoernstein S.N.W."/>
            <person name="Larsson A."/>
            <person name="Li F.W."/>
            <person name="Perroud P.F."/>
            <person name="Phillips J."/>
            <person name="Ranjan P."/>
            <person name="Rokshar D.S."/>
            <person name="Rothfels C.J."/>
            <person name="Schneider L."/>
            <person name="Shu S."/>
            <person name="Stevenson D.W."/>
            <person name="Thummler F."/>
            <person name="Tillich M."/>
            <person name="Villarreal Aguilar J.C."/>
            <person name="Widiez T."/>
            <person name="Wong G.K."/>
            <person name="Wymore A."/>
            <person name="Zhang Y."/>
            <person name="Zimmer A.D."/>
            <person name="Quatrano R.S."/>
            <person name="Mayer K.F.X."/>
            <person name="Goodstein D."/>
            <person name="Casacuberta J.M."/>
            <person name="Vandepoele K."/>
            <person name="Reski R."/>
            <person name="Cuming A.C."/>
            <person name="Tuskan G.A."/>
            <person name="Maumus F."/>
            <person name="Salse J."/>
            <person name="Schmutz J."/>
            <person name="Rensing S.A."/>
        </authorList>
    </citation>
    <scope>NUCLEOTIDE SEQUENCE [LARGE SCALE GENOMIC DNA]</scope>
    <source>
        <strain evidence="3 4">cv. Gransden 2004</strain>
    </source>
</reference>
<gene>
    <name evidence="2" type="ORF">PHYPA_027978</name>
</gene>
<name>A0A2K1IJ35_PHYPA</name>
<dbReference type="EnsemblPlants" id="Pp3c23_12580V3.1">
    <property type="protein sequence ID" value="PAC:32950883.CDS.1"/>
    <property type="gene ID" value="Pp3c23_12580"/>
</dbReference>
<dbReference type="EMBL" id="ABEU02000023">
    <property type="protein sequence ID" value="PNR29286.1"/>
    <property type="molecule type" value="Genomic_DNA"/>
</dbReference>
<dbReference type="Gramene" id="Pp3c23_12580V3.1">
    <property type="protein sequence ID" value="PAC:32950883.CDS.1"/>
    <property type="gene ID" value="Pp3c23_12580"/>
</dbReference>
<reference evidence="3" key="3">
    <citation type="submission" date="2020-12" db="UniProtKB">
        <authorList>
            <consortium name="EnsemblPlants"/>
        </authorList>
    </citation>
    <scope>IDENTIFICATION</scope>
</reference>
<evidence type="ECO:0000256" key="1">
    <source>
        <dbReference type="SAM" id="MobiDB-lite"/>
    </source>
</evidence>
<dbReference type="AlphaFoldDB" id="A0A2K1IJ35"/>
<protein>
    <submittedName>
        <fullName evidence="2 3">Uncharacterized protein</fullName>
    </submittedName>
</protein>
<evidence type="ECO:0000313" key="2">
    <source>
        <dbReference type="EMBL" id="PNR29286.1"/>
    </source>
</evidence>
<reference evidence="2 4" key="1">
    <citation type="journal article" date="2008" name="Science">
        <title>The Physcomitrella genome reveals evolutionary insights into the conquest of land by plants.</title>
        <authorList>
            <person name="Rensing S."/>
            <person name="Lang D."/>
            <person name="Zimmer A."/>
            <person name="Terry A."/>
            <person name="Salamov A."/>
            <person name="Shapiro H."/>
            <person name="Nishiyama T."/>
            <person name="Perroud P.-F."/>
            <person name="Lindquist E."/>
            <person name="Kamisugi Y."/>
            <person name="Tanahashi T."/>
            <person name="Sakakibara K."/>
            <person name="Fujita T."/>
            <person name="Oishi K."/>
            <person name="Shin-I T."/>
            <person name="Kuroki Y."/>
            <person name="Toyoda A."/>
            <person name="Suzuki Y."/>
            <person name="Hashimoto A."/>
            <person name="Yamaguchi K."/>
            <person name="Sugano A."/>
            <person name="Kohara Y."/>
            <person name="Fujiyama A."/>
            <person name="Anterola A."/>
            <person name="Aoki S."/>
            <person name="Ashton N."/>
            <person name="Barbazuk W.B."/>
            <person name="Barker E."/>
            <person name="Bennetzen J."/>
            <person name="Bezanilla M."/>
            <person name="Blankenship R."/>
            <person name="Cho S.H."/>
            <person name="Dutcher S."/>
            <person name="Estelle M."/>
            <person name="Fawcett J.A."/>
            <person name="Gundlach H."/>
            <person name="Hanada K."/>
            <person name="Heyl A."/>
            <person name="Hicks K.A."/>
            <person name="Hugh J."/>
            <person name="Lohr M."/>
            <person name="Mayer K."/>
            <person name="Melkozernov A."/>
            <person name="Murata T."/>
            <person name="Nelson D."/>
            <person name="Pils B."/>
            <person name="Prigge M."/>
            <person name="Reiss B."/>
            <person name="Renner T."/>
            <person name="Rombauts S."/>
            <person name="Rushton P."/>
            <person name="Sanderfoot A."/>
            <person name="Schween G."/>
            <person name="Shiu S.-H."/>
            <person name="Stueber K."/>
            <person name="Theodoulou F.L."/>
            <person name="Tu H."/>
            <person name="Van de Peer Y."/>
            <person name="Verrier P.J."/>
            <person name="Waters E."/>
            <person name="Wood A."/>
            <person name="Yang L."/>
            <person name="Cove D."/>
            <person name="Cuming A."/>
            <person name="Hasebe M."/>
            <person name="Lucas S."/>
            <person name="Mishler D.B."/>
            <person name="Reski R."/>
            <person name="Grigoriev I."/>
            <person name="Quatrano R.S."/>
            <person name="Boore J.L."/>
        </authorList>
    </citation>
    <scope>NUCLEOTIDE SEQUENCE [LARGE SCALE GENOMIC DNA]</scope>
    <source>
        <strain evidence="3 4">cv. Gransden 2004</strain>
    </source>
</reference>